<dbReference type="Pfam" id="PF17836">
    <property type="entry name" value="PglD_N"/>
    <property type="match status" value="1"/>
</dbReference>
<dbReference type="NCBIfam" id="TIGR03570">
    <property type="entry name" value="NeuD_NnaD"/>
    <property type="match status" value="1"/>
</dbReference>
<keyword evidence="5" id="KW-0808">Transferase</keyword>
<dbReference type="KEGG" id="aue:C5O00_11755"/>
<organism evidence="5 6">
    <name type="scientific">Pukyongia salina</name>
    <dbReference type="NCBI Taxonomy" id="2094025"/>
    <lineage>
        <taxon>Bacteria</taxon>
        <taxon>Pseudomonadati</taxon>
        <taxon>Bacteroidota</taxon>
        <taxon>Flavobacteriia</taxon>
        <taxon>Flavobacteriales</taxon>
        <taxon>Flavobacteriaceae</taxon>
        <taxon>Pukyongia</taxon>
    </lineage>
</organism>
<evidence type="ECO:0000313" key="5">
    <source>
        <dbReference type="EMBL" id="AVI51805.1"/>
    </source>
</evidence>
<dbReference type="InterPro" id="IPR011004">
    <property type="entry name" value="Trimer_LpxA-like_sf"/>
</dbReference>
<dbReference type="InterPro" id="IPR020019">
    <property type="entry name" value="AcTrfase_PglD-like"/>
</dbReference>
<reference evidence="5 6" key="1">
    <citation type="submission" date="2018-02" db="EMBL/GenBank/DDBJ databases">
        <title>Genomic analysis of the strain RR4-38 isolated from a seawater recirculating aquaculture system.</title>
        <authorList>
            <person name="Kim Y.-S."/>
            <person name="Jang Y.H."/>
            <person name="Kim K.-H."/>
        </authorList>
    </citation>
    <scope>NUCLEOTIDE SEQUENCE [LARGE SCALE GENOMIC DNA]</scope>
    <source>
        <strain evidence="5 6">RR4-38</strain>
    </source>
</reference>
<keyword evidence="6" id="KW-1185">Reference proteome</keyword>
<dbReference type="RefSeq" id="WP_105217045.1">
    <property type="nucleotide sequence ID" value="NZ_CP027062.1"/>
</dbReference>
<feature type="binding site" evidence="3">
    <location>
        <position position="72"/>
    </location>
    <ligand>
        <name>substrate</name>
    </ligand>
</feature>
<dbReference type="PANTHER" id="PTHR43300">
    <property type="entry name" value="ACETYLTRANSFERASE"/>
    <property type="match status" value="1"/>
</dbReference>
<dbReference type="InterPro" id="IPR041561">
    <property type="entry name" value="PglD_N"/>
</dbReference>
<proteinExistence type="inferred from homology"/>
<dbReference type="Gene3D" id="2.160.10.10">
    <property type="entry name" value="Hexapeptide repeat proteins"/>
    <property type="match status" value="1"/>
</dbReference>
<accession>A0A2S0HYV1</accession>
<dbReference type="InterPro" id="IPR050179">
    <property type="entry name" value="Trans_hexapeptide_repeat"/>
</dbReference>
<evidence type="ECO:0000256" key="3">
    <source>
        <dbReference type="PIRSR" id="PIRSR620019-2"/>
    </source>
</evidence>
<dbReference type="AlphaFoldDB" id="A0A2S0HYV1"/>
<dbReference type="EMBL" id="CP027062">
    <property type="protein sequence ID" value="AVI51805.1"/>
    <property type="molecule type" value="Genomic_DNA"/>
</dbReference>
<evidence type="ECO:0000256" key="1">
    <source>
        <dbReference type="ARBA" id="ARBA00007274"/>
    </source>
</evidence>
<dbReference type="Gene3D" id="3.40.50.20">
    <property type="match status" value="1"/>
</dbReference>
<dbReference type="GO" id="GO:0016740">
    <property type="term" value="F:transferase activity"/>
    <property type="evidence" value="ECO:0007669"/>
    <property type="project" value="UniProtKB-KW"/>
</dbReference>
<dbReference type="PANTHER" id="PTHR43300:SF7">
    <property type="entry name" value="UDP-N-ACETYLBACILLOSAMINE N-ACETYLTRANSFERASE"/>
    <property type="match status" value="1"/>
</dbReference>
<gene>
    <name evidence="5" type="ORF">C5O00_11755</name>
</gene>
<comment type="similarity">
    <text evidence="1">Belongs to the transferase hexapeptide repeat family.</text>
</comment>
<evidence type="ECO:0000259" key="4">
    <source>
        <dbReference type="Pfam" id="PF17836"/>
    </source>
</evidence>
<protein>
    <submittedName>
        <fullName evidence="5">Acetyltransferase</fullName>
    </submittedName>
</protein>
<dbReference type="CDD" id="cd03360">
    <property type="entry name" value="LbH_AT_putative"/>
    <property type="match status" value="1"/>
</dbReference>
<evidence type="ECO:0000313" key="6">
    <source>
        <dbReference type="Proteomes" id="UP000238442"/>
    </source>
</evidence>
<feature type="site" description="Increases basicity of active site His" evidence="2">
    <location>
        <position position="139"/>
    </location>
</feature>
<dbReference type="Proteomes" id="UP000238442">
    <property type="component" value="Chromosome"/>
</dbReference>
<feature type="domain" description="PglD N-terminal" evidence="4">
    <location>
        <begin position="3"/>
        <end position="84"/>
    </location>
</feature>
<dbReference type="SUPFAM" id="SSF51161">
    <property type="entry name" value="Trimeric LpxA-like enzymes"/>
    <property type="match status" value="1"/>
</dbReference>
<name>A0A2S0HYV1_9FLAO</name>
<sequence length="210" mass="22173">MQDLIIIGAGGFGREVKELIIDINQIKETYTIIGFIDDGIEAGTLIHNIPVLGNISYLNNLKTKPLLVVAIGDPKVKKSVVEKLAGFNFPSLIHPSVNRLGANISIGQGCIICRGNILTCDIVIEDFVILNLACTVGHDTIIKRYSSFMPSVNISGQVIIEEGVYGGTGAKIINNVTIGEQSIIGAGAVVAKSIPSHCTAVGIPAKPLSK</sequence>
<dbReference type="OrthoDB" id="708224at2"/>
<evidence type="ECO:0000256" key="2">
    <source>
        <dbReference type="PIRSR" id="PIRSR620019-1"/>
    </source>
</evidence>
<feature type="active site" description="Proton acceptor" evidence="2">
    <location>
        <position position="138"/>
    </location>
</feature>